<name>A0A9D1REY7_9FIRM</name>
<dbReference type="EMBL" id="DXGE01000022">
    <property type="protein sequence ID" value="HIW85853.1"/>
    <property type="molecule type" value="Genomic_DNA"/>
</dbReference>
<dbReference type="AlphaFoldDB" id="A0A9D1REY7"/>
<gene>
    <name evidence="1" type="ORF">IAA48_05095</name>
</gene>
<evidence type="ECO:0000313" key="1">
    <source>
        <dbReference type="EMBL" id="HIW85853.1"/>
    </source>
</evidence>
<accession>A0A9D1REY7</accession>
<comment type="caution">
    <text evidence="1">The sequence shown here is derived from an EMBL/GenBank/DDBJ whole genome shotgun (WGS) entry which is preliminary data.</text>
</comment>
<evidence type="ECO:0000313" key="2">
    <source>
        <dbReference type="Proteomes" id="UP000824205"/>
    </source>
</evidence>
<reference evidence="1" key="1">
    <citation type="journal article" date="2021" name="PeerJ">
        <title>Extensive microbial diversity within the chicken gut microbiome revealed by metagenomics and culture.</title>
        <authorList>
            <person name="Gilroy R."/>
            <person name="Ravi A."/>
            <person name="Getino M."/>
            <person name="Pursley I."/>
            <person name="Horton D.L."/>
            <person name="Alikhan N.F."/>
            <person name="Baker D."/>
            <person name="Gharbi K."/>
            <person name="Hall N."/>
            <person name="Watson M."/>
            <person name="Adriaenssens E.M."/>
            <person name="Foster-Nyarko E."/>
            <person name="Jarju S."/>
            <person name="Secka A."/>
            <person name="Antonio M."/>
            <person name="Oren A."/>
            <person name="Chaudhuri R.R."/>
            <person name="La Ragione R."/>
            <person name="Hildebrand F."/>
            <person name="Pallen M.J."/>
        </authorList>
    </citation>
    <scope>NUCLEOTIDE SEQUENCE</scope>
    <source>
        <strain evidence="1">421</strain>
    </source>
</reference>
<proteinExistence type="predicted"/>
<dbReference type="Proteomes" id="UP000824205">
    <property type="component" value="Unassembled WGS sequence"/>
</dbReference>
<sequence length="120" mass="13763">MSDYVLGYNELMRKLKAMNSIRFDAVVKKQVTQMYQRAAKHGASGGGTPYDTGELMESRYQKKDEFGYTKEYAPHVEYGHRTRGGGGFVPGQYYLRSNVQAQQPIFKEDLEKEIERAMHA</sequence>
<protein>
    <submittedName>
        <fullName evidence="1">HK97 gp10 family phage protein</fullName>
    </submittedName>
</protein>
<organism evidence="1 2">
    <name type="scientific">Candidatus Eubacterium faecipullorum</name>
    <dbReference type="NCBI Taxonomy" id="2838571"/>
    <lineage>
        <taxon>Bacteria</taxon>
        <taxon>Bacillati</taxon>
        <taxon>Bacillota</taxon>
        <taxon>Clostridia</taxon>
        <taxon>Eubacteriales</taxon>
        <taxon>Eubacteriaceae</taxon>
        <taxon>Eubacterium</taxon>
    </lineage>
</organism>
<reference evidence="1" key="2">
    <citation type="submission" date="2021-04" db="EMBL/GenBank/DDBJ databases">
        <authorList>
            <person name="Gilroy R."/>
        </authorList>
    </citation>
    <scope>NUCLEOTIDE SEQUENCE</scope>
    <source>
        <strain evidence="1">421</strain>
    </source>
</reference>